<name>A0AAW2NRA1_SESRA</name>
<protein>
    <recommendedName>
        <fullName evidence="1">Reverse transcriptase zinc-binding domain-containing protein</fullName>
    </recommendedName>
</protein>
<organism evidence="2">
    <name type="scientific">Sesamum radiatum</name>
    <name type="common">Black benniseed</name>
    <dbReference type="NCBI Taxonomy" id="300843"/>
    <lineage>
        <taxon>Eukaryota</taxon>
        <taxon>Viridiplantae</taxon>
        <taxon>Streptophyta</taxon>
        <taxon>Embryophyta</taxon>
        <taxon>Tracheophyta</taxon>
        <taxon>Spermatophyta</taxon>
        <taxon>Magnoliopsida</taxon>
        <taxon>eudicotyledons</taxon>
        <taxon>Gunneridae</taxon>
        <taxon>Pentapetalae</taxon>
        <taxon>asterids</taxon>
        <taxon>lamiids</taxon>
        <taxon>Lamiales</taxon>
        <taxon>Pedaliaceae</taxon>
        <taxon>Sesamum</taxon>
    </lineage>
</organism>
<dbReference type="PANTHER" id="PTHR33116:SF86">
    <property type="entry name" value="REVERSE TRANSCRIPTASE DOMAIN-CONTAINING PROTEIN"/>
    <property type="match status" value="1"/>
</dbReference>
<dbReference type="PANTHER" id="PTHR33116">
    <property type="entry name" value="REVERSE TRANSCRIPTASE ZINC-BINDING DOMAIN-CONTAINING PROTEIN-RELATED-RELATED"/>
    <property type="match status" value="1"/>
</dbReference>
<sequence length="282" mass="32671">MTCFDIPEGILCELEAMMANFFWQGGGEAKIHWLAWHKLCRPKAEGSLGFRRLKEFNSAMLAKQAWRVFSNPQCMLYQMLQQKFAMANWQWGVGCYSWGSLAPKTELIPIDLPAKNTSWVYKRDNRQDDIIWHYEKQGKFSVSSAYTLACKMKREASSSYKPRKWNFVWGLRLAPKIKLFVWKVCLQALPTMTNLRRGGVKLSVGCPLCDFLEEDIMHALVKCPFARLVWALSEVPWRLVDPSTKDAEEWLRGMNQRAENGELESIAATSSCLWLNRNLRIF</sequence>
<reference evidence="2" key="2">
    <citation type="journal article" date="2024" name="Plant">
        <title>Genomic evolution and insights into agronomic trait innovations of Sesamum species.</title>
        <authorList>
            <person name="Miao H."/>
            <person name="Wang L."/>
            <person name="Qu L."/>
            <person name="Liu H."/>
            <person name="Sun Y."/>
            <person name="Le M."/>
            <person name="Wang Q."/>
            <person name="Wei S."/>
            <person name="Zheng Y."/>
            <person name="Lin W."/>
            <person name="Duan Y."/>
            <person name="Cao H."/>
            <person name="Xiong S."/>
            <person name="Wang X."/>
            <person name="Wei L."/>
            <person name="Li C."/>
            <person name="Ma Q."/>
            <person name="Ju M."/>
            <person name="Zhao R."/>
            <person name="Li G."/>
            <person name="Mu C."/>
            <person name="Tian Q."/>
            <person name="Mei H."/>
            <person name="Zhang T."/>
            <person name="Gao T."/>
            <person name="Zhang H."/>
        </authorList>
    </citation>
    <scope>NUCLEOTIDE SEQUENCE</scope>
    <source>
        <strain evidence="2">G02</strain>
    </source>
</reference>
<gene>
    <name evidence="2" type="ORF">Sradi_4424100</name>
</gene>
<dbReference type="InterPro" id="IPR026960">
    <property type="entry name" value="RVT-Znf"/>
</dbReference>
<accession>A0AAW2NRA1</accession>
<evidence type="ECO:0000313" key="2">
    <source>
        <dbReference type="EMBL" id="KAL0345928.1"/>
    </source>
</evidence>
<reference evidence="2" key="1">
    <citation type="submission" date="2020-06" db="EMBL/GenBank/DDBJ databases">
        <authorList>
            <person name="Li T."/>
            <person name="Hu X."/>
            <person name="Zhang T."/>
            <person name="Song X."/>
            <person name="Zhang H."/>
            <person name="Dai N."/>
            <person name="Sheng W."/>
            <person name="Hou X."/>
            <person name="Wei L."/>
        </authorList>
    </citation>
    <scope>NUCLEOTIDE SEQUENCE</scope>
    <source>
        <strain evidence="2">G02</strain>
        <tissue evidence="2">Leaf</tissue>
    </source>
</reference>
<proteinExistence type="predicted"/>
<feature type="domain" description="Reverse transcriptase zinc-binding" evidence="1">
    <location>
        <begin position="140"/>
        <end position="230"/>
    </location>
</feature>
<evidence type="ECO:0000259" key="1">
    <source>
        <dbReference type="Pfam" id="PF13966"/>
    </source>
</evidence>
<comment type="caution">
    <text evidence="2">The sequence shown here is derived from an EMBL/GenBank/DDBJ whole genome shotgun (WGS) entry which is preliminary data.</text>
</comment>
<dbReference type="EMBL" id="JACGWJ010000019">
    <property type="protein sequence ID" value="KAL0345928.1"/>
    <property type="molecule type" value="Genomic_DNA"/>
</dbReference>
<dbReference type="Pfam" id="PF13966">
    <property type="entry name" value="zf-RVT"/>
    <property type="match status" value="1"/>
</dbReference>
<dbReference type="AlphaFoldDB" id="A0AAW2NRA1"/>